<dbReference type="Proteomes" id="UP000005561">
    <property type="component" value="Unassembled WGS sequence"/>
</dbReference>
<accession>C6LKZ5</accession>
<dbReference type="GO" id="GO:0005829">
    <property type="term" value="C:cytosol"/>
    <property type="evidence" value="ECO:0007669"/>
    <property type="project" value="TreeGrafter"/>
</dbReference>
<dbReference type="SUPFAM" id="SSF53448">
    <property type="entry name" value="Nucleotide-diphospho-sugar transferases"/>
    <property type="match status" value="1"/>
</dbReference>
<sequence>MIWWVYQSLKKAKGITEAYVATDSELITKECDKWGIPWVMTSESCPTHLERLYEVSTKIDADFYINVNGDEPLMESSCVEDLIPEGIDPESSYFANGMMYLVDPIDAYDSSKIKIATDMQGYGMYMARSPIPFPKGRSDFRLKKFVGVQCFTKKALQFVNDTPRGYLESIEDIDEFRFLENGHKVKFILTNATTLSVDTPKDLFKVRKIIAEKLEHGELAISE</sequence>
<dbReference type="GO" id="GO:0008690">
    <property type="term" value="F:3-deoxy-manno-octulosonate cytidylyltransferase activity"/>
    <property type="evidence" value="ECO:0007669"/>
    <property type="project" value="TreeGrafter"/>
</dbReference>
<dbReference type="PANTHER" id="PTHR42866:SF2">
    <property type="entry name" value="3-DEOXY-MANNO-OCTULOSONATE CYTIDYLYLTRANSFERASE, MITOCHONDRIAL"/>
    <property type="match status" value="1"/>
</dbReference>
<protein>
    <submittedName>
        <fullName evidence="4">Cytidylyltransferase</fullName>
        <ecNumber evidence="4">2.7.7.-</ecNumber>
    </submittedName>
</protein>
<dbReference type="eggNOG" id="COG1212">
    <property type="taxonomic scope" value="Bacteria"/>
</dbReference>
<dbReference type="InterPro" id="IPR003329">
    <property type="entry name" value="Cytidylyl_trans"/>
</dbReference>
<keyword evidence="2 4" id="KW-0548">Nucleotidyltransferase</keyword>
<comment type="caution">
    <text evidence="4">The sequence shown here is derived from an EMBL/GenBank/DDBJ whole genome shotgun (WGS) entry which is preliminary data.</text>
</comment>
<dbReference type="EC" id="2.7.7.-" evidence="4"/>
<dbReference type="AlphaFoldDB" id="C6LKZ5"/>
<keyword evidence="3" id="KW-0448">Lipopolysaccharide biosynthesis</keyword>
<evidence type="ECO:0000313" key="4">
    <source>
        <dbReference type="EMBL" id="EET58743.1"/>
    </source>
</evidence>
<reference evidence="4" key="1">
    <citation type="submission" date="2009-07" db="EMBL/GenBank/DDBJ databases">
        <authorList>
            <person name="Weinstock G."/>
            <person name="Sodergren E."/>
            <person name="Clifton S."/>
            <person name="Fulton L."/>
            <person name="Fulton B."/>
            <person name="Courtney L."/>
            <person name="Fronick C."/>
            <person name="Harrison M."/>
            <person name="Strong C."/>
            <person name="Farmer C."/>
            <person name="Delahaunty K."/>
            <person name="Markovic C."/>
            <person name="Hall O."/>
            <person name="Minx P."/>
            <person name="Tomlinson C."/>
            <person name="Mitreva M."/>
            <person name="Nelson J."/>
            <person name="Hou S."/>
            <person name="Wollam A."/>
            <person name="Pepin K.H."/>
            <person name="Johnson M."/>
            <person name="Bhonagiri V."/>
            <person name="Nash W.E."/>
            <person name="Warren W."/>
            <person name="Chinwalla A."/>
            <person name="Mardis E.R."/>
            <person name="Wilson R.K."/>
        </authorList>
    </citation>
    <scope>NUCLEOTIDE SEQUENCE [LARGE SCALE GENOMIC DNA]</scope>
    <source>
        <strain evidence="4">DSM 14469</strain>
    </source>
</reference>
<organism evidence="4 5">
    <name type="scientific">Marvinbryantia formatexigens DSM 14469</name>
    <dbReference type="NCBI Taxonomy" id="478749"/>
    <lineage>
        <taxon>Bacteria</taxon>
        <taxon>Bacillati</taxon>
        <taxon>Bacillota</taxon>
        <taxon>Clostridia</taxon>
        <taxon>Lachnospirales</taxon>
        <taxon>Lachnospiraceae</taxon>
        <taxon>Marvinbryantia</taxon>
    </lineage>
</organism>
<proteinExistence type="predicted"/>
<evidence type="ECO:0000256" key="1">
    <source>
        <dbReference type="ARBA" id="ARBA00022679"/>
    </source>
</evidence>
<keyword evidence="5" id="KW-1185">Reference proteome</keyword>
<dbReference type="PANTHER" id="PTHR42866">
    <property type="entry name" value="3-DEOXY-MANNO-OCTULOSONATE CYTIDYLYLTRANSFERASE"/>
    <property type="match status" value="1"/>
</dbReference>
<evidence type="ECO:0000256" key="2">
    <source>
        <dbReference type="ARBA" id="ARBA00022695"/>
    </source>
</evidence>
<name>C6LKZ5_9FIRM</name>
<dbReference type="Gene3D" id="3.90.550.10">
    <property type="entry name" value="Spore Coat Polysaccharide Biosynthesis Protein SpsA, Chain A"/>
    <property type="match status" value="1"/>
</dbReference>
<gene>
    <name evidence="4" type="ORF">BRYFOR_09342</name>
</gene>
<keyword evidence="1 4" id="KW-0808">Transferase</keyword>
<dbReference type="Pfam" id="PF02348">
    <property type="entry name" value="CTP_transf_3"/>
    <property type="match status" value="1"/>
</dbReference>
<dbReference type="EMBL" id="ACCL02000026">
    <property type="protein sequence ID" value="EET58743.1"/>
    <property type="molecule type" value="Genomic_DNA"/>
</dbReference>
<evidence type="ECO:0000313" key="5">
    <source>
        <dbReference type="Proteomes" id="UP000005561"/>
    </source>
</evidence>
<evidence type="ECO:0000256" key="3">
    <source>
        <dbReference type="ARBA" id="ARBA00022985"/>
    </source>
</evidence>
<dbReference type="GO" id="GO:0009103">
    <property type="term" value="P:lipopolysaccharide biosynthetic process"/>
    <property type="evidence" value="ECO:0007669"/>
    <property type="project" value="UniProtKB-KW"/>
</dbReference>
<dbReference type="InterPro" id="IPR029044">
    <property type="entry name" value="Nucleotide-diphossugar_trans"/>
</dbReference>
<dbReference type="STRING" id="168384.SAMN05660368_03810"/>